<sequence length="527" mass="61218">MIRLILLFFVASSIYADWPYWPEYQKTPLNEIRPQEWRQKDHVIDGWDWSLPPHVKPAPSSLMAVERSFSLDRSLDKLLEPLDLPMNPTVTLWIKWKDLDPTEGQFKFDVLRQRILEAEECGYSVVLRMLFSAVNFAPEWIHDYDIPFREEHKQSKMTNYEVSHPEFHTRYIRFIDHLGKSGIPHMDALKGAFLGYASPSNGDEGIGPHGVDPDTVPHVIERLDAWARAFKGVEQKVFMGGISQHGLDLGFGIRRGFVEMYLYHIPDEIIGQRVDENGYLWVDESVDLLKRRVFHGEENEEYEEAWATEKRDFRFGPNTDSYTYRYHTSNLRLLQMQSNYVLYNSFSIIPEQMVWVGQTLGRTVEDTPDIWCSLRESYVRGIGPVKNFERWLYQRDSDGFETEPVVKVDQPPNQMWMVQPDHYYDYIARRGKQIGLAVDDRWCGGGPVDVAVKVTYFDMGRGTVDVGIRTANGGARKRIHLKGTEKLRTATFIVNKALFSAEEMEYDIIFKSSRAAVHISFVRVIKL</sequence>
<evidence type="ECO:0000313" key="1">
    <source>
        <dbReference type="EMBL" id="VGO22894.1"/>
    </source>
</evidence>
<reference evidence="1 2" key="1">
    <citation type="submission" date="2019-04" db="EMBL/GenBank/DDBJ databases">
        <authorList>
            <person name="Van Vliet M D."/>
        </authorList>
    </citation>
    <scope>NUCLEOTIDE SEQUENCE [LARGE SCALE GENOMIC DNA]</scope>
    <source>
        <strain evidence="1 2">F21</strain>
    </source>
</reference>
<evidence type="ECO:0000313" key="2">
    <source>
        <dbReference type="Proteomes" id="UP000346198"/>
    </source>
</evidence>
<accession>A0A6C2UUP5</accession>
<dbReference type="InterPro" id="IPR017853">
    <property type="entry name" value="GH"/>
</dbReference>
<keyword evidence="2" id="KW-1185">Reference proteome</keyword>
<dbReference type="SUPFAM" id="SSF51445">
    <property type="entry name" value="(Trans)glycosidases"/>
    <property type="match status" value="1"/>
</dbReference>
<dbReference type="Gene3D" id="3.20.20.80">
    <property type="entry name" value="Glycosidases"/>
    <property type="match status" value="1"/>
</dbReference>
<gene>
    <name evidence="1" type="ORF">SCARR_04991</name>
</gene>
<dbReference type="EMBL" id="CAAHFH010000003">
    <property type="protein sequence ID" value="VGO22894.1"/>
    <property type="molecule type" value="Genomic_DNA"/>
</dbReference>
<proteinExistence type="predicted"/>
<dbReference type="Proteomes" id="UP000346198">
    <property type="component" value="Unassembled WGS sequence"/>
</dbReference>
<dbReference type="RefSeq" id="WP_136064796.1">
    <property type="nucleotide sequence ID" value="NZ_CAAHFH010000003.1"/>
</dbReference>
<name>A0A6C2UUP5_9BACT</name>
<organism evidence="1 2">
    <name type="scientific">Pontiella sulfatireligans</name>
    <dbReference type="NCBI Taxonomy" id="2750658"/>
    <lineage>
        <taxon>Bacteria</taxon>
        <taxon>Pseudomonadati</taxon>
        <taxon>Kiritimatiellota</taxon>
        <taxon>Kiritimatiellia</taxon>
        <taxon>Kiritimatiellales</taxon>
        <taxon>Pontiellaceae</taxon>
        <taxon>Pontiella</taxon>
    </lineage>
</organism>
<dbReference type="AlphaFoldDB" id="A0A6C2UUP5"/>
<protein>
    <recommendedName>
        <fullName evidence="3">Glycoside hydrolase family 42 N-terminal domain-containing protein</fullName>
    </recommendedName>
</protein>
<evidence type="ECO:0008006" key="3">
    <source>
        <dbReference type="Google" id="ProtNLM"/>
    </source>
</evidence>